<dbReference type="InterPro" id="IPR036318">
    <property type="entry name" value="FAD-bd_PCMH-like_sf"/>
</dbReference>
<dbReference type="InterPro" id="IPR016164">
    <property type="entry name" value="FAD-linked_Oxase-like_C"/>
</dbReference>
<dbReference type="PANTHER" id="PTHR43716:SF2">
    <property type="entry name" value="BLL6224 PROTEIN"/>
    <property type="match status" value="1"/>
</dbReference>
<feature type="domain" description="FAD-binding PCMH-type" evidence="3">
    <location>
        <begin position="39"/>
        <end position="220"/>
    </location>
</feature>
<keyword evidence="2" id="KW-0274">FAD</keyword>
<sequence length="485" mass="52427">MNISSSEVIYALNALLGEGGILESSQDMSRYAVDWAGDRLGSPLAVARPRTTEEVAGIVEFCHRHRVPMVAQGGHTGLVGGALPDAEQPELVISLERLNQIREIDPLNFTLSVDSGCVLQTVKDVAAEHECDFPLSLGAQGSCQIGGNVATNAGGLNVLRYGMIRQLVLGLEVVLPDGRIWNGMRALHKDNRGYDLKQLFIGAEGTLGIITGVVLKLFPQPQETRTALVAVPDVFAALGLYALARRSCCELLSAFELIPRACLELAFEAAPDLPDPLETPAPFYVLLEITASGPVDLEAMIEHLFDSGMQAGQVLDGVLASSDAQAARLWRIREAMVEGQQLHGEHLRTDIALPISTLGNFFNEANRAMAAISPQTTVIAYGHLGDGNLHFNLLPPAELDLTAKRVLLHALETELFAIVEDYQGSISAEHGIGRTKQTAFLDGLSELERELISDLKQLFDPDNLMAAGRILPRVTDPAIHYQPQE</sequence>
<dbReference type="Pfam" id="PF01565">
    <property type="entry name" value="FAD_binding_4"/>
    <property type="match status" value="1"/>
</dbReference>
<dbReference type="Gene3D" id="3.30.70.2740">
    <property type="match status" value="1"/>
</dbReference>
<dbReference type="Gene3D" id="3.30.43.10">
    <property type="entry name" value="Uridine Diphospho-n-acetylenolpyruvylglucosamine Reductase, domain 2"/>
    <property type="match status" value="1"/>
</dbReference>
<keyword evidence="1" id="KW-0285">Flavoprotein</keyword>
<evidence type="ECO:0000313" key="4">
    <source>
        <dbReference type="EMBL" id="MDI5886106.1"/>
    </source>
</evidence>
<dbReference type="InterPro" id="IPR016169">
    <property type="entry name" value="FAD-bd_PCMH_sub2"/>
</dbReference>
<dbReference type="SUPFAM" id="SSF56176">
    <property type="entry name" value="FAD-binding/transporter-associated domain-like"/>
    <property type="match status" value="1"/>
</dbReference>
<dbReference type="Gene3D" id="3.30.70.2190">
    <property type="match status" value="1"/>
</dbReference>
<dbReference type="InterPro" id="IPR006094">
    <property type="entry name" value="Oxid_FAD_bind_N"/>
</dbReference>
<organism evidence="4 5">
    <name type="scientific">Cobetia amphilecti</name>
    <dbReference type="NCBI Taxonomy" id="1055104"/>
    <lineage>
        <taxon>Bacteria</taxon>
        <taxon>Pseudomonadati</taxon>
        <taxon>Pseudomonadota</taxon>
        <taxon>Gammaproteobacteria</taxon>
        <taxon>Oceanospirillales</taxon>
        <taxon>Halomonadaceae</taxon>
        <taxon>Cobetia</taxon>
    </lineage>
</organism>
<dbReference type="SUPFAM" id="SSF55103">
    <property type="entry name" value="FAD-linked oxidases, C-terminal domain"/>
    <property type="match status" value="1"/>
</dbReference>
<dbReference type="RefSeq" id="WP_284727638.1">
    <property type="nucleotide sequence ID" value="NZ_CP136695.1"/>
</dbReference>
<dbReference type="GeneID" id="97326011"/>
<name>A0ABT6UTS7_9GAMM</name>
<evidence type="ECO:0000259" key="3">
    <source>
        <dbReference type="PROSITE" id="PS51387"/>
    </source>
</evidence>
<keyword evidence="5" id="KW-1185">Reference proteome</keyword>
<evidence type="ECO:0000256" key="1">
    <source>
        <dbReference type="ARBA" id="ARBA00022630"/>
    </source>
</evidence>
<dbReference type="Proteomes" id="UP001229025">
    <property type="component" value="Unassembled WGS sequence"/>
</dbReference>
<protein>
    <submittedName>
        <fullName evidence="4">FAD-binding oxidoreductase</fullName>
    </submittedName>
</protein>
<dbReference type="InterPro" id="IPR016166">
    <property type="entry name" value="FAD-bd_PCMH"/>
</dbReference>
<reference evidence="5" key="1">
    <citation type="submission" date="2023-07" db="EMBL/GenBank/DDBJ databases">
        <title>Genome-based characterization of strain KMM 296 and proposal for reclassification of Cobetia litoralis and Cobetia pacifica, and emended description of the species Cobetia amphilecti and Cobetia marina.</title>
        <authorList>
            <person name="Balabanova L."/>
            <person name="Nedashkovskaya O."/>
        </authorList>
    </citation>
    <scope>NUCLEOTIDE SEQUENCE [LARGE SCALE GENOMIC DNA]</scope>
    <source>
        <strain evidence="5">NRIC 0815</strain>
    </source>
</reference>
<dbReference type="Pfam" id="PF02913">
    <property type="entry name" value="FAD-oxidase_C"/>
    <property type="match status" value="1"/>
</dbReference>
<comment type="caution">
    <text evidence="4">The sequence shown here is derived from an EMBL/GenBank/DDBJ whole genome shotgun (WGS) entry which is preliminary data.</text>
</comment>
<dbReference type="InterPro" id="IPR004113">
    <property type="entry name" value="FAD-bd_oxidored_4_C"/>
</dbReference>
<dbReference type="EMBL" id="JASCSA010000027">
    <property type="protein sequence ID" value="MDI5886106.1"/>
    <property type="molecule type" value="Genomic_DNA"/>
</dbReference>
<accession>A0ABT6UTS7</accession>
<evidence type="ECO:0000256" key="2">
    <source>
        <dbReference type="ARBA" id="ARBA00022827"/>
    </source>
</evidence>
<dbReference type="PROSITE" id="PS51387">
    <property type="entry name" value="FAD_PCMH"/>
    <property type="match status" value="1"/>
</dbReference>
<gene>
    <name evidence="4" type="ORF">QLT01_17315</name>
</gene>
<proteinExistence type="predicted"/>
<dbReference type="InterPro" id="IPR051264">
    <property type="entry name" value="FAD-oxidored/transferase_4"/>
</dbReference>
<dbReference type="Gene3D" id="3.30.465.10">
    <property type="match status" value="1"/>
</dbReference>
<dbReference type="PANTHER" id="PTHR43716">
    <property type="entry name" value="D-2-HYDROXYGLUTARATE DEHYDROGENASE, MITOCHONDRIAL"/>
    <property type="match status" value="1"/>
</dbReference>
<dbReference type="InterPro" id="IPR016167">
    <property type="entry name" value="FAD-bd_PCMH_sub1"/>
</dbReference>
<evidence type="ECO:0000313" key="5">
    <source>
        <dbReference type="Proteomes" id="UP001229025"/>
    </source>
</evidence>